<dbReference type="RefSeq" id="WP_344951821.1">
    <property type="nucleotide sequence ID" value="NZ_BAAAZR010000049.1"/>
</dbReference>
<dbReference type="InterPro" id="IPR050563">
    <property type="entry name" value="4-hydroxybenzoyl-CoA_TE"/>
</dbReference>
<comment type="caution">
    <text evidence="3">The sequence shown here is derived from an EMBL/GenBank/DDBJ whole genome shotgun (WGS) entry which is preliminary data.</text>
</comment>
<proteinExistence type="inferred from homology"/>
<keyword evidence="2" id="KW-0378">Hydrolase</keyword>
<protein>
    <recommendedName>
        <fullName evidence="5">Acyl-CoA thioesterase</fullName>
    </recommendedName>
</protein>
<evidence type="ECO:0008006" key="5">
    <source>
        <dbReference type="Google" id="ProtNLM"/>
    </source>
</evidence>
<comment type="similarity">
    <text evidence="1">Belongs to the 4-hydroxybenzoyl-CoA thioesterase family.</text>
</comment>
<evidence type="ECO:0000256" key="1">
    <source>
        <dbReference type="ARBA" id="ARBA00005953"/>
    </source>
</evidence>
<evidence type="ECO:0000313" key="4">
    <source>
        <dbReference type="Proteomes" id="UP001500888"/>
    </source>
</evidence>
<dbReference type="PANTHER" id="PTHR31793:SF27">
    <property type="entry name" value="NOVEL THIOESTERASE SUPERFAMILY DOMAIN AND SAPOSIN A-TYPE DOMAIN CONTAINING PROTEIN (0610012H03RIK)"/>
    <property type="match status" value="1"/>
</dbReference>
<dbReference type="SUPFAM" id="SSF54637">
    <property type="entry name" value="Thioesterase/thiol ester dehydrase-isomerase"/>
    <property type="match status" value="1"/>
</dbReference>
<dbReference type="Proteomes" id="UP001500888">
    <property type="component" value="Unassembled WGS sequence"/>
</dbReference>
<keyword evidence="4" id="KW-1185">Reference proteome</keyword>
<evidence type="ECO:0000313" key="3">
    <source>
        <dbReference type="EMBL" id="GAA3841027.1"/>
    </source>
</evidence>
<evidence type="ECO:0000256" key="2">
    <source>
        <dbReference type="ARBA" id="ARBA00022801"/>
    </source>
</evidence>
<dbReference type="CDD" id="cd00586">
    <property type="entry name" value="4HBT"/>
    <property type="match status" value="1"/>
</dbReference>
<dbReference type="InterPro" id="IPR029069">
    <property type="entry name" value="HotDog_dom_sf"/>
</dbReference>
<name>A0ABP7JD65_9ACTN</name>
<sequence length="180" mass="19405">MRRRIEHVDTDASGVVHFSRHVSLMETAVLELLEEHGAGPAALAGHGVELAITELRVRYHRSCAYRDVVLGEPVVEHVGGARFRTRVTLFRLDAGRARTDLTTGELVFAAVDHGLGRAVPLPPAVRQTLKGLAAHADLHAAPREPATGRTTPFQGAGLLRAQAMVAAPAPDDLYRPDPRP</sequence>
<dbReference type="PANTHER" id="PTHR31793">
    <property type="entry name" value="4-HYDROXYBENZOYL-COA THIOESTERASE FAMILY MEMBER"/>
    <property type="match status" value="1"/>
</dbReference>
<dbReference type="EMBL" id="BAAAZR010000049">
    <property type="protein sequence ID" value="GAA3841027.1"/>
    <property type="molecule type" value="Genomic_DNA"/>
</dbReference>
<dbReference type="Gene3D" id="3.10.129.10">
    <property type="entry name" value="Hotdog Thioesterase"/>
    <property type="match status" value="1"/>
</dbReference>
<accession>A0ABP7JD65</accession>
<organism evidence="3 4">
    <name type="scientific">Sphaerisporangium flaviroseum</name>
    <dbReference type="NCBI Taxonomy" id="509199"/>
    <lineage>
        <taxon>Bacteria</taxon>
        <taxon>Bacillati</taxon>
        <taxon>Actinomycetota</taxon>
        <taxon>Actinomycetes</taxon>
        <taxon>Streptosporangiales</taxon>
        <taxon>Streptosporangiaceae</taxon>
        <taxon>Sphaerisporangium</taxon>
    </lineage>
</organism>
<dbReference type="Pfam" id="PF13279">
    <property type="entry name" value="4HBT_2"/>
    <property type="match status" value="1"/>
</dbReference>
<gene>
    <name evidence="3" type="ORF">GCM10022226_74350</name>
</gene>
<reference evidence="4" key="1">
    <citation type="journal article" date="2019" name="Int. J. Syst. Evol. Microbiol.">
        <title>The Global Catalogue of Microorganisms (GCM) 10K type strain sequencing project: providing services to taxonomists for standard genome sequencing and annotation.</title>
        <authorList>
            <consortium name="The Broad Institute Genomics Platform"/>
            <consortium name="The Broad Institute Genome Sequencing Center for Infectious Disease"/>
            <person name="Wu L."/>
            <person name="Ma J."/>
        </authorList>
    </citation>
    <scope>NUCLEOTIDE SEQUENCE [LARGE SCALE GENOMIC DNA]</scope>
    <source>
        <strain evidence="4">JCM 16908</strain>
    </source>
</reference>